<gene>
    <name evidence="1" type="ORF">COLO4_10204</name>
</gene>
<evidence type="ECO:0000313" key="1">
    <source>
        <dbReference type="EMBL" id="OMP03788.1"/>
    </source>
</evidence>
<keyword evidence="2" id="KW-1185">Reference proteome</keyword>
<protein>
    <submittedName>
        <fullName evidence="1">Uncharacterized protein</fullName>
    </submittedName>
</protein>
<reference evidence="2" key="1">
    <citation type="submission" date="2013-09" db="EMBL/GenBank/DDBJ databases">
        <title>Corchorus olitorius genome sequencing.</title>
        <authorList>
            <person name="Alam M."/>
            <person name="Haque M.S."/>
            <person name="Islam M.S."/>
            <person name="Emdad E.M."/>
            <person name="Islam M.M."/>
            <person name="Ahmed B."/>
            <person name="Halim A."/>
            <person name="Hossen Q.M.M."/>
            <person name="Hossain M.Z."/>
            <person name="Ahmed R."/>
            <person name="Khan M.M."/>
            <person name="Islam R."/>
            <person name="Rashid M.M."/>
            <person name="Khan S.A."/>
            <person name="Rahman M.S."/>
            <person name="Alam M."/>
            <person name="Yahiya A.S."/>
            <person name="Khan M.S."/>
            <person name="Azam M.S."/>
            <person name="Haque T."/>
            <person name="Lashkar M.Z.H."/>
            <person name="Akhand A.I."/>
            <person name="Morshed G."/>
            <person name="Roy S."/>
            <person name="Uddin K.S."/>
            <person name="Rabeya T."/>
            <person name="Hossain A.S."/>
            <person name="Chowdhury A."/>
            <person name="Snigdha A.R."/>
            <person name="Mortoza M.S."/>
            <person name="Matin S.A."/>
            <person name="Hoque S.M.E."/>
            <person name="Islam M.K."/>
            <person name="Roy D.K."/>
            <person name="Haider R."/>
            <person name="Moosa M.M."/>
            <person name="Elias S.M."/>
            <person name="Hasan A.M."/>
            <person name="Jahan S."/>
            <person name="Shafiuddin M."/>
            <person name="Mahmood N."/>
            <person name="Shommy N.S."/>
        </authorList>
    </citation>
    <scope>NUCLEOTIDE SEQUENCE [LARGE SCALE GENOMIC DNA]</scope>
    <source>
        <strain evidence="2">cv. O-4</strain>
    </source>
</reference>
<sequence length="30" mass="3222">MGSLGWLLLAVAGHKSIPTRQDDVVGIHLH</sequence>
<dbReference type="Proteomes" id="UP000187203">
    <property type="component" value="Unassembled WGS sequence"/>
</dbReference>
<proteinExistence type="predicted"/>
<dbReference type="EMBL" id="AWUE01014420">
    <property type="protein sequence ID" value="OMP03788.1"/>
    <property type="molecule type" value="Genomic_DNA"/>
</dbReference>
<dbReference type="AlphaFoldDB" id="A0A1R3K9T9"/>
<organism evidence="1 2">
    <name type="scientific">Corchorus olitorius</name>
    <dbReference type="NCBI Taxonomy" id="93759"/>
    <lineage>
        <taxon>Eukaryota</taxon>
        <taxon>Viridiplantae</taxon>
        <taxon>Streptophyta</taxon>
        <taxon>Embryophyta</taxon>
        <taxon>Tracheophyta</taxon>
        <taxon>Spermatophyta</taxon>
        <taxon>Magnoliopsida</taxon>
        <taxon>eudicotyledons</taxon>
        <taxon>Gunneridae</taxon>
        <taxon>Pentapetalae</taxon>
        <taxon>rosids</taxon>
        <taxon>malvids</taxon>
        <taxon>Malvales</taxon>
        <taxon>Malvaceae</taxon>
        <taxon>Grewioideae</taxon>
        <taxon>Apeibeae</taxon>
        <taxon>Corchorus</taxon>
    </lineage>
</organism>
<evidence type="ECO:0000313" key="2">
    <source>
        <dbReference type="Proteomes" id="UP000187203"/>
    </source>
</evidence>
<name>A0A1R3K9T9_9ROSI</name>
<accession>A0A1R3K9T9</accession>
<comment type="caution">
    <text evidence="1">The sequence shown here is derived from an EMBL/GenBank/DDBJ whole genome shotgun (WGS) entry which is preliminary data.</text>
</comment>